<dbReference type="PANTHER" id="PTHR33673:SF3">
    <property type="entry name" value="SUPPRESSOR SRP40-LIKE PROTEIN"/>
    <property type="match status" value="1"/>
</dbReference>
<feature type="transmembrane region" description="Helical" evidence="2">
    <location>
        <begin position="378"/>
        <end position="401"/>
    </location>
</feature>
<gene>
    <name evidence="3" type="ORF">SDJN03_27928</name>
</gene>
<feature type="region of interest" description="Disordered" evidence="1">
    <location>
        <begin position="1"/>
        <end position="40"/>
    </location>
</feature>
<comment type="caution">
    <text evidence="3">The sequence shown here is derived from an EMBL/GenBank/DDBJ whole genome shotgun (WGS) entry which is preliminary data.</text>
</comment>
<evidence type="ECO:0000313" key="3">
    <source>
        <dbReference type="EMBL" id="KAG6574041.1"/>
    </source>
</evidence>
<evidence type="ECO:0000256" key="2">
    <source>
        <dbReference type="SAM" id="Phobius"/>
    </source>
</evidence>
<keyword evidence="2" id="KW-0472">Membrane</keyword>
<feature type="transmembrane region" description="Helical" evidence="2">
    <location>
        <begin position="496"/>
        <end position="518"/>
    </location>
</feature>
<feature type="region of interest" description="Disordered" evidence="1">
    <location>
        <begin position="242"/>
        <end position="274"/>
    </location>
</feature>
<accession>A0AAV6M1U0</accession>
<feature type="transmembrane region" description="Helical" evidence="2">
    <location>
        <begin position="436"/>
        <end position="458"/>
    </location>
</feature>
<keyword evidence="2" id="KW-1133">Transmembrane helix</keyword>
<feature type="non-terminal residue" evidence="3">
    <location>
        <position position="1"/>
    </location>
</feature>
<dbReference type="PANTHER" id="PTHR33673">
    <property type="entry name" value="SUPPRESSOR SRP40-LIKE PROTEIN"/>
    <property type="match status" value="1"/>
</dbReference>
<keyword evidence="2" id="KW-0812">Transmembrane</keyword>
<feature type="transmembrane region" description="Helical" evidence="2">
    <location>
        <begin position="408"/>
        <end position="430"/>
    </location>
</feature>
<sequence>MAATGRSERSSRSTAEQQRRVDFSGSVRPEGTSRDGFSSPLNLLELPSIVQIDANVKRSEAGTICLGNPDRGLYPVEFKDDESDVSSVYSSKSEESCGSQGPASPSQVFDFTPKSGGDVLSPTQSPPLQTMDRVEGNEPYDPFRIPSAVFQTSRSISQLEWSIGSNESLFSINVGNNSFSRDHMLMLSDSQKSSELTKSGELFVFKPPPVVTTSRETEVASVELEEEPTMADTTEYDIKDKGSSVAEDLSVRSEPTPAVSWNSSSKSCRSGGSQSSSNSFAFPILADEEVQGGSVAVDAKKKHQNIQSTAVSLKSTAKSRLPCCSFSVHVLVANGVSVHVLVANGVAVHLLVANGVALHLLVANGVALHLLVANGASLHLLVANGVALHLLVANGVALHLLVANGVALHLLVANGAALHLLVANGVALHVHVANGIAVHVLLVANGIAVHVLLVANGVFGHVLAADGTVVHVLVSHAAALVVVFVVVVIFVDVVIFFDVVVFMVAVIIILLIIFVVVVEKTLSLNLPLT</sequence>
<reference evidence="3 4" key="1">
    <citation type="journal article" date="2021" name="Hortic Res">
        <title>The domestication of Cucurbita argyrosperma as revealed by the genome of its wild relative.</title>
        <authorList>
            <person name="Barrera-Redondo J."/>
            <person name="Sanchez-de la Vega G."/>
            <person name="Aguirre-Liguori J.A."/>
            <person name="Castellanos-Morales G."/>
            <person name="Gutierrez-Guerrero Y.T."/>
            <person name="Aguirre-Dugua X."/>
            <person name="Aguirre-Planter E."/>
            <person name="Tenaillon M.I."/>
            <person name="Lira-Saade R."/>
            <person name="Eguiarte L.E."/>
        </authorList>
    </citation>
    <scope>NUCLEOTIDE SEQUENCE [LARGE SCALE GENOMIC DNA]</scope>
    <source>
        <strain evidence="3">JBR-2021</strain>
    </source>
</reference>
<organism evidence="3 4">
    <name type="scientific">Cucurbita argyrosperma subsp. sororia</name>
    <dbReference type="NCBI Taxonomy" id="37648"/>
    <lineage>
        <taxon>Eukaryota</taxon>
        <taxon>Viridiplantae</taxon>
        <taxon>Streptophyta</taxon>
        <taxon>Embryophyta</taxon>
        <taxon>Tracheophyta</taxon>
        <taxon>Spermatophyta</taxon>
        <taxon>Magnoliopsida</taxon>
        <taxon>eudicotyledons</taxon>
        <taxon>Gunneridae</taxon>
        <taxon>Pentapetalae</taxon>
        <taxon>rosids</taxon>
        <taxon>fabids</taxon>
        <taxon>Cucurbitales</taxon>
        <taxon>Cucurbitaceae</taxon>
        <taxon>Cucurbiteae</taxon>
        <taxon>Cucurbita</taxon>
    </lineage>
</organism>
<feature type="transmembrane region" description="Helical" evidence="2">
    <location>
        <begin position="470"/>
        <end position="490"/>
    </location>
</feature>
<feature type="region of interest" description="Disordered" evidence="1">
    <location>
        <begin position="85"/>
        <end position="132"/>
    </location>
</feature>
<keyword evidence="4" id="KW-1185">Reference proteome</keyword>
<feature type="compositionally biased region" description="Polar residues" evidence="1">
    <location>
        <begin position="97"/>
        <end position="109"/>
    </location>
</feature>
<feature type="transmembrane region" description="Helical" evidence="2">
    <location>
        <begin position="350"/>
        <end position="372"/>
    </location>
</feature>
<name>A0AAV6M1U0_9ROSI</name>
<feature type="compositionally biased region" description="Basic and acidic residues" evidence="1">
    <location>
        <begin position="1"/>
        <end position="22"/>
    </location>
</feature>
<feature type="compositionally biased region" description="Low complexity" evidence="1">
    <location>
        <begin position="260"/>
        <end position="274"/>
    </location>
</feature>
<proteinExistence type="predicted"/>
<evidence type="ECO:0000313" key="4">
    <source>
        <dbReference type="Proteomes" id="UP000685013"/>
    </source>
</evidence>
<dbReference type="AlphaFoldDB" id="A0AAV6M1U0"/>
<evidence type="ECO:0000256" key="1">
    <source>
        <dbReference type="SAM" id="MobiDB-lite"/>
    </source>
</evidence>
<dbReference type="Proteomes" id="UP000685013">
    <property type="component" value="Chromosome 18"/>
</dbReference>
<dbReference type="EMBL" id="JAGKQH010000018">
    <property type="protein sequence ID" value="KAG6574041.1"/>
    <property type="molecule type" value="Genomic_DNA"/>
</dbReference>
<protein>
    <submittedName>
        <fullName evidence="3">Uncharacterized protein</fullName>
    </submittedName>
</protein>